<organism evidence="1 2">
    <name type="scientific">Tanacetum coccineum</name>
    <dbReference type="NCBI Taxonomy" id="301880"/>
    <lineage>
        <taxon>Eukaryota</taxon>
        <taxon>Viridiplantae</taxon>
        <taxon>Streptophyta</taxon>
        <taxon>Embryophyta</taxon>
        <taxon>Tracheophyta</taxon>
        <taxon>Spermatophyta</taxon>
        <taxon>Magnoliopsida</taxon>
        <taxon>eudicotyledons</taxon>
        <taxon>Gunneridae</taxon>
        <taxon>Pentapetalae</taxon>
        <taxon>asterids</taxon>
        <taxon>campanulids</taxon>
        <taxon>Asterales</taxon>
        <taxon>Asteraceae</taxon>
        <taxon>Asteroideae</taxon>
        <taxon>Anthemideae</taxon>
        <taxon>Anthemidinae</taxon>
        <taxon>Tanacetum</taxon>
    </lineage>
</organism>
<name>A0ABQ5HIW8_9ASTR</name>
<comment type="caution">
    <text evidence="1">The sequence shown here is derived from an EMBL/GenBank/DDBJ whole genome shotgun (WGS) entry which is preliminary data.</text>
</comment>
<dbReference type="InterPro" id="IPR043502">
    <property type="entry name" value="DNA/RNA_pol_sf"/>
</dbReference>
<dbReference type="InterPro" id="IPR036397">
    <property type="entry name" value="RNaseH_sf"/>
</dbReference>
<proteinExistence type="predicted"/>
<dbReference type="Gene3D" id="3.30.420.10">
    <property type="entry name" value="Ribonuclease H-like superfamily/Ribonuclease H"/>
    <property type="match status" value="1"/>
</dbReference>
<dbReference type="EMBL" id="BQNB010019631">
    <property type="protein sequence ID" value="GJT87344.1"/>
    <property type="molecule type" value="Genomic_DNA"/>
</dbReference>
<gene>
    <name evidence="1" type="ORF">Tco_1069061</name>
</gene>
<dbReference type="Gene3D" id="3.10.10.10">
    <property type="entry name" value="HIV Type 1 Reverse Transcriptase, subunit A, domain 1"/>
    <property type="match status" value="1"/>
</dbReference>
<dbReference type="GO" id="GO:0003964">
    <property type="term" value="F:RNA-directed DNA polymerase activity"/>
    <property type="evidence" value="ECO:0007669"/>
    <property type="project" value="UniProtKB-KW"/>
</dbReference>
<keyword evidence="2" id="KW-1185">Reference proteome</keyword>
<sequence>MAILMVQPWQRVARQRVTQNFSPDLEISFPPLGDEDKAEGPMIIEADIGGHFIHRIYRRNHMANGINIATSKNRGCGTSTSTWMNFVVVRSPSPYNKIIGRPGVRKIQAVLSTAHGMLKLLVSGGILTLRSSKIIPLECTMVSGSEAQPSAITRASEERIKVAIHPVYLEQTISIADMTGVPPHITEHRLNVREGFPPVKQKKKSQAQERNKAIQEEVEKLVDAGIMKKVHYHSWPRISVKGKILAEFIVERPEDDSPAAPMEVEEELLEPWTLFTNGSSCIDGSGAGLINTNPEGIEFTYALRFKFDATNNEAEYEALIVGLRIA</sequence>
<keyword evidence="1" id="KW-0548">Nucleotidyltransferase</keyword>
<keyword evidence="1" id="KW-0808">Transferase</keyword>
<accession>A0ABQ5HIW8</accession>
<dbReference type="SUPFAM" id="SSF56672">
    <property type="entry name" value="DNA/RNA polymerases"/>
    <property type="match status" value="1"/>
</dbReference>
<reference evidence="1" key="2">
    <citation type="submission" date="2022-01" db="EMBL/GenBank/DDBJ databases">
        <authorList>
            <person name="Yamashiro T."/>
            <person name="Shiraishi A."/>
            <person name="Satake H."/>
            <person name="Nakayama K."/>
        </authorList>
    </citation>
    <scope>NUCLEOTIDE SEQUENCE</scope>
</reference>
<dbReference type="PANTHER" id="PTHR48475">
    <property type="entry name" value="RIBONUCLEASE H"/>
    <property type="match status" value="1"/>
</dbReference>
<evidence type="ECO:0000313" key="1">
    <source>
        <dbReference type="EMBL" id="GJT87344.1"/>
    </source>
</evidence>
<dbReference type="Proteomes" id="UP001151760">
    <property type="component" value="Unassembled WGS sequence"/>
</dbReference>
<protein>
    <submittedName>
        <fullName evidence="1">Reverse transcriptase domain-containing protein</fullName>
    </submittedName>
</protein>
<evidence type="ECO:0000313" key="2">
    <source>
        <dbReference type="Proteomes" id="UP001151760"/>
    </source>
</evidence>
<keyword evidence="1" id="KW-0695">RNA-directed DNA polymerase</keyword>
<reference evidence="1" key="1">
    <citation type="journal article" date="2022" name="Int. J. Mol. Sci.">
        <title>Draft Genome of Tanacetum Coccineum: Genomic Comparison of Closely Related Tanacetum-Family Plants.</title>
        <authorList>
            <person name="Yamashiro T."/>
            <person name="Shiraishi A."/>
            <person name="Nakayama K."/>
            <person name="Satake H."/>
        </authorList>
    </citation>
    <scope>NUCLEOTIDE SEQUENCE</scope>
</reference>
<dbReference type="PANTHER" id="PTHR48475:SF2">
    <property type="entry name" value="RIBONUCLEASE H"/>
    <property type="match status" value="1"/>
</dbReference>